<dbReference type="GO" id="GO:0008168">
    <property type="term" value="F:methyltransferase activity"/>
    <property type="evidence" value="ECO:0007669"/>
    <property type="project" value="UniProtKB-KW"/>
</dbReference>
<accession>A0ABW3SC30</accession>
<keyword evidence="2" id="KW-0489">Methyltransferase</keyword>
<proteinExistence type="predicted"/>
<sequence length="342" mass="39109">METLVYELIKNKPWYGDYLTGQLFPKSSRLDVYSSGLNKTERNKLAIEILNIILEIFSLGYSHNNIYANNVYVVDNEVKLVDFSRFQKNETHDITFLQCIDFVNYCSSSELSICTVLGIDSTEAITGLKKIIEDELLKVTLSFQSGDKRHFTRLGRIYSSFSLNNISIDPRITQRDNGKRLNKFQITKQDINTKSILDLGCNAGGMIFELQKFDPGYCKGIEYDIDKVNLAKKISAFEGLYNVEFIQEDIDEIKIDNWNVTEYDVVLCLAIEKHVKNKNKLFDLLGRVTKGMLLFEGNSNMDVNEAIDNLKKVGFKTVQYIGYCDDDALSVNNNRPLIKAIK</sequence>
<dbReference type="CDD" id="cd02440">
    <property type="entry name" value="AdoMet_MTases"/>
    <property type="match status" value="1"/>
</dbReference>
<dbReference type="GO" id="GO:0032259">
    <property type="term" value="P:methylation"/>
    <property type="evidence" value="ECO:0007669"/>
    <property type="project" value="UniProtKB-KW"/>
</dbReference>
<evidence type="ECO:0000313" key="3">
    <source>
        <dbReference type="Proteomes" id="UP001597211"/>
    </source>
</evidence>
<evidence type="ECO:0000313" key="2">
    <source>
        <dbReference type="EMBL" id="MFD1181490.1"/>
    </source>
</evidence>
<comment type="caution">
    <text evidence="2">The sequence shown here is derived from an EMBL/GenBank/DDBJ whole genome shotgun (WGS) entry which is preliminary data.</text>
</comment>
<dbReference type="RefSeq" id="WP_240269177.1">
    <property type="nucleotide sequence ID" value="NZ_JAKSXN010000021.1"/>
</dbReference>
<dbReference type="Proteomes" id="UP001597211">
    <property type="component" value="Unassembled WGS sequence"/>
</dbReference>
<protein>
    <submittedName>
        <fullName evidence="2">Methyltransferase domain-containing protein</fullName>
    </submittedName>
</protein>
<gene>
    <name evidence="2" type="ORF">ACFQ2Z_08985</name>
</gene>
<dbReference type="InterPro" id="IPR029063">
    <property type="entry name" value="SAM-dependent_MTases_sf"/>
</dbReference>
<dbReference type="Pfam" id="PF13847">
    <property type="entry name" value="Methyltransf_31"/>
    <property type="match status" value="1"/>
</dbReference>
<dbReference type="SUPFAM" id="SSF56112">
    <property type="entry name" value="Protein kinase-like (PK-like)"/>
    <property type="match status" value="1"/>
</dbReference>
<name>A0ABW3SC30_9BACL</name>
<evidence type="ECO:0000259" key="1">
    <source>
        <dbReference type="Pfam" id="PF13847"/>
    </source>
</evidence>
<dbReference type="EMBL" id="JBHTKZ010000013">
    <property type="protein sequence ID" value="MFD1181490.1"/>
    <property type="molecule type" value="Genomic_DNA"/>
</dbReference>
<reference evidence="3" key="1">
    <citation type="journal article" date="2019" name="Int. J. Syst. Evol. Microbiol.">
        <title>The Global Catalogue of Microorganisms (GCM) 10K type strain sequencing project: providing services to taxonomists for standard genome sequencing and annotation.</title>
        <authorList>
            <consortium name="The Broad Institute Genomics Platform"/>
            <consortium name="The Broad Institute Genome Sequencing Center for Infectious Disease"/>
            <person name="Wu L."/>
            <person name="Ma J."/>
        </authorList>
    </citation>
    <scope>NUCLEOTIDE SEQUENCE [LARGE SCALE GENOMIC DNA]</scope>
    <source>
        <strain evidence="3">CCUG 48216</strain>
    </source>
</reference>
<keyword evidence="3" id="KW-1185">Reference proteome</keyword>
<dbReference type="InterPro" id="IPR025714">
    <property type="entry name" value="Methyltranfer_dom"/>
</dbReference>
<organism evidence="2 3">
    <name type="scientific">Paenibacillus timonensis</name>
    <dbReference type="NCBI Taxonomy" id="225915"/>
    <lineage>
        <taxon>Bacteria</taxon>
        <taxon>Bacillati</taxon>
        <taxon>Bacillota</taxon>
        <taxon>Bacilli</taxon>
        <taxon>Bacillales</taxon>
        <taxon>Paenibacillaceae</taxon>
        <taxon>Paenibacillus</taxon>
    </lineage>
</organism>
<keyword evidence="2" id="KW-0808">Transferase</keyword>
<dbReference type="InterPro" id="IPR011009">
    <property type="entry name" value="Kinase-like_dom_sf"/>
</dbReference>
<dbReference type="SUPFAM" id="SSF53335">
    <property type="entry name" value="S-adenosyl-L-methionine-dependent methyltransferases"/>
    <property type="match status" value="1"/>
</dbReference>
<feature type="domain" description="Methyltransferase" evidence="1">
    <location>
        <begin position="194"/>
        <end position="291"/>
    </location>
</feature>
<dbReference type="Gene3D" id="3.40.50.150">
    <property type="entry name" value="Vaccinia Virus protein VP39"/>
    <property type="match status" value="1"/>
</dbReference>